<evidence type="ECO:0000313" key="3">
    <source>
        <dbReference type="Proteomes" id="UP000092462"/>
    </source>
</evidence>
<dbReference type="GO" id="GO:0003676">
    <property type="term" value="F:nucleic acid binding"/>
    <property type="evidence" value="ECO:0007669"/>
    <property type="project" value="InterPro"/>
</dbReference>
<dbReference type="InterPro" id="IPR043502">
    <property type="entry name" value="DNA/RNA_pol_sf"/>
</dbReference>
<dbReference type="Gene3D" id="3.10.10.10">
    <property type="entry name" value="HIV Type 1 Reverse Transcriptase, subunit A, domain 1"/>
    <property type="match status" value="1"/>
</dbReference>
<dbReference type="InterPro" id="IPR050951">
    <property type="entry name" value="Retrovirus_Pol_polyprotein"/>
</dbReference>
<dbReference type="GO" id="GO:0015074">
    <property type="term" value="P:DNA integration"/>
    <property type="evidence" value="ECO:0007669"/>
    <property type="project" value="InterPro"/>
</dbReference>
<dbReference type="Gene3D" id="2.40.70.10">
    <property type="entry name" value="Acid Proteases"/>
    <property type="match status" value="1"/>
</dbReference>
<organism evidence="2 3">
    <name type="scientific">Phlebotomus papatasi</name>
    <name type="common">Sandfly</name>
    <dbReference type="NCBI Taxonomy" id="29031"/>
    <lineage>
        <taxon>Eukaryota</taxon>
        <taxon>Metazoa</taxon>
        <taxon>Ecdysozoa</taxon>
        <taxon>Arthropoda</taxon>
        <taxon>Hexapoda</taxon>
        <taxon>Insecta</taxon>
        <taxon>Pterygota</taxon>
        <taxon>Neoptera</taxon>
        <taxon>Endopterygota</taxon>
        <taxon>Diptera</taxon>
        <taxon>Nematocera</taxon>
        <taxon>Psychodoidea</taxon>
        <taxon>Psychodidae</taxon>
        <taxon>Phlebotomus</taxon>
        <taxon>Phlebotomus</taxon>
    </lineage>
</organism>
<reference evidence="2" key="1">
    <citation type="submission" date="2022-08" db="UniProtKB">
        <authorList>
            <consortium name="EnsemblMetazoa"/>
        </authorList>
    </citation>
    <scope>IDENTIFICATION</scope>
    <source>
        <strain evidence="2">Israel</strain>
    </source>
</reference>
<dbReference type="InterPro" id="IPR012337">
    <property type="entry name" value="RNaseH-like_sf"/>
</dbReference>
<sequence length="1020" mass="116294">MSSEDGRDDVGEDSGAVGGGVADEVARETPGAVVKQPKPLRLGQPRMDVAWKRFEKAYDFYARATKLVKKDPEIQAAAFMSILGDEVDEIYENFNLTEREASDVDVIKRKFRNYFAPKENEVYESYVLRQMQQDTDESVDQFVTRVAAQARNCNYPSMMIDRMTRDQIVIGVNNLDAREKLLEIENLTLDKAVKICKAHEKASKQTRLIAEDIKAVSVVRKRVQSDKKSKKDVPSETSRDIIECKQCGRQHVPGNCLSSGKKCYKCNEKGHFARVCKQKRKKVKNIEKKSSESDEDDSDSDGSEEIQKVWALSESKNSDQWKVTLECQGRKFQAKIDTGAECNVISRRILRGMDNLKIMPSRVKKLVAYNGGVIEVLGKVKLPCEIKGRKHEFWFQVIKGPKKTILDGKSAIQAGLLARIDDLKACQDLFRGLGCVKGFEYDIDLVEHPQFKVHAARQIPHSMREDVKRELDKMVKQKVIERCEEAADCVSPLVVVKRNGKIRLCIDLTDLNVNVKRRHFPLRGIEEISSRIEGKIPLADTLSRDCEPIGDEDDDFPEHLEINTVLCMGAEAESKLVQATQEDEVLQKLKKVIKDGWPNSPKEVPGCLRAFFTFREELAYVKDVIFKGDQCVIPESERKSFLKLFHHGHCGIQATLRRARDAVFWPGMTKDITEMIESCQVCQQTQRKPQKETVLMKPVPELPFQLVAMDLFAFKGRDYIILADSFSGYFDFKKLSSTTSRAIIDFCKEKFAEHGIPQEVHSDGGPQFTSREFRQFSRDWGFARVFSSPYFARSNGFVERYVQTAKKILKRCEMDGHDVKMALLMERNTRREGLDSPSERLFGRKTRNPMTLTDDSLKPCWISDEAQKLRAARQKQKKYADRSAVDHKPLQRGEKVRVLDGDIWVSGTVKAPETERSYHVHLDDGRLVRRNSSFLKPTKVTNPMMRKKRSITVDYDSEPDVVEQESHENTVESETEIVSPNVINSPKSERMDGPVRIGRTDGAVTTRSGRIVKKPERLNL</sequence>
<dbReference type="PANTHER" id="PTHR37984:SF8">
    <property type="entry name" value="CCHC-TYPE DOMAIN-CONTAINING PROTEIN"/>
    <property type="match status" value="1"/>
</dbReference>
<dbReference type="VEuPathDB" id="VectorBase:PPAI000343"/>
<dbReference type="SMART" id="SM00343">
    <property type="entry name" value="ZnF_C2HC"/>
    <property type="match status" value="1"/>
</dbReference>
<dbReference type="SUPFAM" id="SSF56672">
    <property type="entry name" value="DNA/RNA polymerases"/>
    <property type="match status" value="1"/>
</dbReference>
<name>A0A1B0CZ21_PHLPP</name>
<dbReference type="InterPro" id="IPR001584">
    <property type="entry name" value="Integrase_cat-core"/>
</dbReference>
<dbReference type="CDD" id="cd05481">
    <property type="entry name" value="retropepsin_like_LTR_1"/>
    <property type="match status" value="1"/>
</dbReference>
<dbReference type="PROSITE" id="PS50158">
    <property type="entry name" value="ZF_CCHC"/>
    <property type="match status" value="1"/>
</dbReference>
<dbReference type="VEuPathDB" id="VectorBase:PPAPM1_008279"/>
<dbReference type="PROSITE" id="PS50994">
    <property type="entry name" value="INTEGRASE"/>
    <property type="match status" value="1"/>
</dbReference>
<dbReference type="InterPro" id="IPR036875">
    <property type="entry name" value="Znf_CCHC_sf"/>
</dbReference>
<dbReference type="FunFam" id="1.10.340.70:FF:000003">
    <property type="entry name" value="Protein CBG25708"/>
    <property type="match status" value="1"/>
</dbReference>
<dbReference type="GO" id="GO:0003964">
    <property type="term" value="F:RNA-directed DNA polymerase activity"/>
    <property type="evidence" value="ECO:0007669"/>
    <property type="project" value="UniProtKB-EC"/>
</dbReference>
<dbReference type="EnsemblMetazoa" id="PPAI000343-RA">
    <property type="protein sequence ID" value="PPAI000343-PA"/>
    <property type="gene ID" value="PPAI000343"/>
</dbReference>
<keyword evidence="3" id="KW-1185">Reference proteome</keyword>
<dbReference type="Pfam" id="PF00098">
    <property type="entry name" value="zf-CCHC"/>
    <property type="match status" value="1"/>
</dbReference>
<dbReference type="SUPFAM" id="SSF53098">
    <property type="entry name" value="Ribonuclease H-like"/>
    <property type="match status" value="1"/>
</dbReference>
<dbReference type="Gene3D" id="1.10.340.70">
    <property type="match status" value="1"/>
</dbReference>
<proteinExistence type="predicted"/>
<dbReference type="Gene3D" id="3.30.420.10">
    <property type="entry name" value="Ribonuclease H-like superfamily/Ribonuclease H"/>
    <property type="match status" value="1"/>
</dbReference>
<dbReference type="InterPro" id="IPR041588">
    <property type="entry name" value="Integrase_H2C2"/>
</dbReference>
<dbReference type="InterPro" id="IPR036397">
    <property type="entry name" value="RNaseH_sf"/>
</dbReference>
<dbReference type="EMBL" id="AJVK01009446">
    <property type="status" value="NOT_ANNOTATED_CDS"/>
    <property type="molecule type" value="Genomic_DNA"/>
</dbReference>
<dbReference type="EC" id="2.7.7.49" evidence="1"/>
<dbReference type="InterPro" id="IPR021109">
    <property type="entry name" value="Peptidase_aspartic_dom_sf"/>
</dbReference>
<dbReference type="Pfam" id="PF00665">
    <property type="entry name" value="rve"/>
    <property type="match status" value="1"/>
</dbReference>
<dbReference type="FunFam" id="3.30.420.10:FF:000063">
    <property type="entry name" value="Retrovirus-related Pol polyprotein from transposon 297-like Protein"/>
    <property type="match status" value="1"/>
</dbReference>
<dbReference type="GO" id="GO:0042575">
    <property type="term" value="C:DNA polymerase complex"/>
    <property type="evidence" value="ECO:0007669"/>
    <property type="project" value="UniProtKB-ARBA"/>
</dbReference>
<dbReference type="SUPFAM" id="SSF57756">
    <property type="entry name" value="Retrovirus zinc finger-like domains"/>
    <property type="match status" value="1"/>
</dbReference>
<protein>
    <recommendedName>
        <fullName evidence="1">RNA-directed DNA polymerase</fullName>
        <ecNumber evidence="1">2.7.7.49</ecNumber>
    </recommendedName>
</protein>
<dbReference type="Gene3D" id="4.10.60.10">
    <property type="entry name" value="Zinc finger, CCHC-type"/>
    <property type="match status" value="1"/>
</dbReference>
<dbReference type="Pfam" id="PF17921">
    <property type="entry name" value="Integrase_H2C2"/>
    <property type="match status" value="1"/>
</dbReference>
<dbReference type="AlphaFoldDB" id="A0A1B0CZ21"/>
<evidence type="ECO:0000256" key="1">
    <source>
        <dbReference type="ARBA" id="ARBA00012493"/>
    </source>
</evidence>
<dbReference type="PANTHER" id="PTHR37984">
    <property type="entry name" value="PROTEIN CBG26694"/>
    <property type="match status" value="1"/>
</dbReference>
<dbReference type="VEuPathDB" id="VectorBase:PPAPM1_011638"/>
<dbReference type="InterPro" id="IPR001878">
    <property type="entry name" value="Znf_CCHC"/>
</dbReference>
<evidence type="ECO:0000313" key="2">
    <source>
        <dbReference type="EnsemblMetazoa" id="PPAI000343-PA"/>
    </source>
</evidence>
<dbReference type="Proteomes" id="UP000092462">
    <property type="component" value="Unassembled WGS sequence"/>
</dbReference>
<dbReference type="GO" id="GO:0008270">
    <property type="term" value="F:zinc ion binding"/>
    <property type="evidence" value="ECO:0007669"/>
    <property type="project" value="InterPro"/>
</dbReference>
<accession>A0A1B0CZ21</accession>
<dbReference type="SUPFAM" id="SSF50630">
    <property type="entry name" value="Acid proteases"/>
    <property type="match status" value="1"/>
</dbReference>